<name>A0A6V8KP86_9ACTN</name>
<dbReference type="SUPFAM" id="SSF110395">
    <property type="entry name" value="CutC-like"/>
    <property type="match status" value="1"/>
</dbReference>
<comment type="caution">
    <text evidence="3">The sequence shown here is derived from an EMBL/GenBank/DDBJ whole genome shotgun (WGS) entry which is preliminary data.</text>
</comment>
<dbReference type="InterPro" id="IPR036822">
    <property type="entry name" value="CutC-like_dom_sf"/>
</dbReference>
<organism evidence="3 4">
    <name type="scientific">Phytohabitans houttuyneae</name>
    <dbReference type="NCBI Taxonomy" id="1076126"/>
    <lineage>
        <taxon>Bacteria</taxon>
        <taxon>Bacillati</taxon>
        <taxon>Actinomycetota</taxon>
        <taxon>Actinomycetes</taxon>
        <taxon>Micromonosporales</taxon>
        <taxon>Micromonosporaceae</taxon>
    </lineage>
</organism>
<dbReference type="HAMAP" id="MF_00795">
    <property type="entry name" value="CutC"/>
    <property type="match status" value="1"/>
</dbReference>
<dbReference type="GO" id="GO:0005737">
    <property type="term" value="C:cytoplasm"/>
    <property type="evidence" value="ECO:0007669"/>
    <property type="project" value="UniProtKB-SubCell"/>
</dbReference>
<evidence type="ECO:0000256" key="2">
    <source>
        <dbReference type="HAMAP-Rule" id="MF_00795"/>
    </source>
</evidence>
<reference evidence="3 4" key="1">
    <citation type="submission" date="2020-03" db="EMBL/GenBank/DDBJ databases">
        <title>Whole genome shotgun sequence of Phytohabitans houttuyneae NBRC 108639.</title>
        <authorList>
            <person name="Komaki H."/>
            <person name="Tamura T."/>
        </authorList>
    </citation>
    <scope>NUCLEOTIDE SEQUENCE [LARGE SCALE GENOMIC DNA]</scope>
    <source>
        <strain evidence="3 4">NBRC 108639</strain>
    </source>
</reference>
<protein>
    <recommendedName>
        <fullName evidence="2">PF03932 family protein CutC</fullName>
    </recommendedName>
</protein>
<comment type="caution">
    <text evidence="2">Once thought to be involved in copper homeostasis, experiments in E.coli have shown this is not the case.</text>
</comment>
<dbReference type="GO" id="GO:0005507">
    <property type="term" value="F:copper ion binding"/>
    <property type="evidence" value="ECO:0007669"/>
    <property type="project" value="TreeGrafter"/>
</dbReference>
<keyword evidence="4" id="KW-1185">Reference proteome</keyword>
<gene>
    <name evidence="2 3" type="primary">cutC</name>
    <name evidence="3" type="ORF">Phou_081990</name>
</gene>
<dbReference type="FunFam" id="3.20.20.380:FF:000001">
    <property type="entry name" value="Copper homeostasis protein CutC"/>
    <property type="match status" value="1"/>
</dbReference>
<sequence>MRVRFEVCVDGVDGVLAAGAAGAHRVELCAGLSEGGLTPSAGAVAAAVGAGAVDVNVLIRPRGGDFIYDRHEVRAMRHDVEAVAAAGAHGVVVGALTADGDVDAAVCREVLAGAGGLSVTFHRAFDMARRPHDALAAVVDLGCQRLLTSGQEATALEGAPLIAELVAAGGDHLVVMPGGGVTAGNVRRLVELTGAREVHFTARTTVDSPARYRNPRVVMGSRVGVEEYARRRTSRAAIEALIAAAGSGQLSGP</sequence>
<comment type="subcellular location">
    <subcellularLocation>
        <location evidence="2">Cytoplasm</location>
    </subcellularLocation>
</comment>
<evidence type="ECO:0000313" key="4">
    <source>
        <dbReference type="Proteomes" id="UP000482800"/>
    </source>
</evidence>
<proteinExistence type="inferred from homology"/>
<dbReference type="Gene3D" id="3.20.20.380">
    <property type="entry name" value="Copper homeostasis (CutC) domain"/>
    <property type="match status" value="1"/>
</dbReference>
<dbReference type="AlphaFoldDB" id="A0A6V8KP86"/>
<dbReference type="PANTHER" id="PTHR12598:SF0">
    <property type="entry name" value="COPPER HOMEOSTASIS PROTEIN CUTC HOMOLOG"/>
    <property type="match status" value="1"/>
</dbReference>
<dbReference type="Proteomes" id="UP000482800">
    <property type="component" value="Unassembled WGS sequence"/>
</dbReference>
<accession>A0A6V8KP86</accession>
<dbReference type="PANTHER" id="PTHR12598">
    <property type="entry name" value="COPPER HOMEOSTASIS PROTEIN CUTC"/>
    <property type="match status" value="1"/>
</dbReference>
<comment type="similarity">
    <text evidence="1 2">Belongs to the CutC family.</text>
</comment>
<dbReference type="Pfam" id="PF03932">
    <property type="entry name" value="CutC"/>
    <property type="match status" value="1"/>
</dbReference>
<dbReference type="EMBL" id="BLPF01000003">
    <property type="protein sequence ID" value="GFJ84019.1"/>
    <property type="molecule type" value="Genomic_DNA"/>
</dbReference>
<dbReference type="InterPro" id="IPR005627">
    <property type="entry name" value="CutC-like"/>
</dbReference>
<keyword evidence="2" id="KW-0963">Cytoplasm</keyword>
<evidence type="ECO:0000256" key="1">
    <source>
        <dbReference type="ARBA" id="ARBA00007768"/>
    </source>
</evidence>
<evidence type="ECO:0000313" key="3">
    <source>
        <dbReference type="EMBL" id="GFJ84019.1"/>
    </source>
</evidence>
<reference evidence="3 4" key="2">
    <citation type="submission" date="2020-03" db="EMBL/GenBank/DDBJ databases">
        <authorList>
            <person name="Ichikawa N."/>
            <person name="Kimura A."/>
            <person name="Kitahashi Y."/>
            <person name="Uohara A."/>
        </authorList>
    </citation>
    <scope>NUCLEOTIDE SEQUENCE [LARGE SCALE GENOMIC DNA]</scope>
    <source>
        <strain evidence="3 4">NBRC 108639</strain>
    </source>
</reference>